<evidence type="ECO:0008006" key="3">
    <source>
        <dbReference type="Google" id="ProtNLM"/>
    </source>
</evidence>
<evidence type="ECO:0000313" key="2">
    <source>
        <dbReference type="Proteomes" id="UP000014227"/>
    </source>
</evidence>
<protein>
    <recommendedName>
        <fullName evidence="3">Lumazine-binding</fullName>
    </recommendedName>
</protein>
<dbReference type="AlphaFoldDB" id="S0EV98"/>
<dbReference type="EMBL" id="HF951689">
    <property type="protein sequence ID" value="CCW35339.1"/>
    <property type="molecule type" value="Genomic_DNA"/>
</dbReference>
<dbReference type="OrthoDB" id="2357011at2"/>
<dbReference type="Proteomes" id="UP000014227">
    <property type="component" value="Chromosome I"/>
</dbReference>
<dbReference type="InParanoid" id="S0EV98"/>
<dbReference type="RefSeq" id="WP_016482874.1">
    <property type="nucleotide sequence ID" value="NC_021487.1"/>
</dbReference>
<evidence type="ECO:0000313" key="1">
    <source>
        <dbReference type="EMBL" id="CCW35339.1"/>
    </source>
</evidence>
<keyword evidence="2" id="KW-1185">Reference proteome</keyword>
<gene>
    <name evidence="1" type="ORF">CCALI_01523</name>
</gene>
<reference evidence="2" key="1">
    <citation type="submission" date="2013-03" db="EMBL/GenBank/DDBJ databases">
        <title>Genome sequence of Chthonomonas calidirosea, the first sequenced genome from the Armatimonadetes phylum (formally candidate division OP10).</title>
        <authorList>
            <person name="Lee K.C.Y."/>
            <person name="Morgan X.C."/>
            <person name="Dunfield P.F."/>
            <person name="Tamas I."/>
            <person name="Houghton K.M."/>
            <person name="Vyssotski M."/>
            <person name="Ryan J.L.J."/>
            <person name="Lagutin K."/>
            <person name="McDonald I.R."/>
            <person name="Stott M.B."/>
        </authorList>
    </citation>
    <scope>NUCLEOTIDE SEQUENCE [LARGE SCALE GENOMIC DNA]</scope>
    <source>
        <strain evidence="2">DSM 23976 / ICMP 18418 / T49</strain>
    </source>
</reference>
<dbReference type="PATRIC" id="fig|1303518.3.peg.1560"/>
<sequence>MDPKRKNVRVEAGLDFLDFDFVQRDGKWKILANGLNVSNGFETFKD</sequence>
<dbReference type="KEGG" id="ccz:CCALI_01523"/>
<accession>S0EV98</accession>
<organism evidence="1 2">
    <name type="scientific">Chthonomonas calidirosea (strain DSM 23976 / ICMP 18418 / T49)</name>
    <dbReference type="NCBI Taxonomy" id="1303518"/>
    <lineage>
        <taxon>Bacteria</taxon>
        <taxon>Bacillati</taxon>
        <taxon>Armatimonadota</taxon>
        <taxon>Chthonomonadia</taxon>
        <taxon>Chthonomonadales</taxon>
        <taxon>Chthonomonadaceae</taxon>
        <taxon>Chthonomonas</taxon>
    </lineage>
</organism>
<name>S0EV98_CHTCT</name>
<dbReference type="HOGENOM" id="CLU_3181776_0_0_0"/>
<proteinExistence type="predicted"/>